<dbReference type="NCBIfam" id="TIGR03469">
    <property type="entry name" value="HpnB"/>
    <property type="match status" value="1"/>
</dbReference>
<dbReference type="EMBL" id="FNCE01000002">
    <property type="protein sequence ID" value="SDF80912.1"/>
    <property type="molecule type" value="Genomic_DNA"/>
</dbReference>
<dbReference type="OrthoDB" id="9806525at2"/>
<reference evidence="2 3" key="1">
    <citation type="submission" date="2016-10" db="EMBL/GenBank/DDBJ databases">
        <authorList>
            <person name="de Groot N.N."/>
        </authorList>
    </citation>
    <scope>NUCLEOTIDE SEQUENCE [LARGE SCALE GENOMIC DNA]</scope>
    <source>
        <strain evidence="2 3">DSM 25584</strain>
    </source>
</reference>
<feature type="transmembrane region" description="Helical" evidence="1">
    <location>
        <begin position="292"/>
        <end position="315"/>
    </location>
</feature>
<protein>
    <submittedName>
        <fullName evidence="2">Hopene-associated glycosyltransferase HpnB</fullName>
    </submittedName>
</protein>
<dbReference type="Gene3D" id="3.90.550.10">
    <property type="entry name" value="Spore Coat Polysaccharide Biosynthesis Protein SpsA, Chain A"/>
    <property type="match status" value="1"/>
</dbReference>
<keyword evidence="1" id="KW-0472">Membrane</keyword>
<keyword evidence="3" id="KW-1185">Reference proteome</keyword>
<dbReference type="GO" id="GO:0016740">
    <property type="term" value="F:transferase activity"/>
    <property type="evidence" value="ECO:0007669"/>
    <property type="project" value="UniProtKB-KW"/>
</dbReference>
<gene>
    <name evidence="2" type="ORF">SAMN05216241_102420</name>
</gene>
<keyword evidence="2" id="KW-0808">Transferase</keyword>
<accession>A0A1G7P3L2</accession>
<organism evidence="2 3">
    <name type="scientific">Limimonas halophila</name>
    <dbReference type="NCBI Taxonomy" id="1082479"/>
    <lineage>
        <taxon>Bacteria</taxon>
        <taxon>Pseudomonadati</taxon>
        <taxon>Pseudomonadota</taxon>
        <taxon>Alphaproteobacteria</taxon>
        <taxon>Rhodospirillales</taxon>
        <taxon>Rhodovibrionaceae</taxon>
        <taxon>Limimonas</taxon>
    </lineage>
</organism>
<dbReference type="PANTHER" id="PTHR43646:SF3">
    <property type="entry name" value="SLR1566 PROTEIN"/>
    <property type="match status" value="1"/>
</dbReference>
<dbReference type="RefSeq" id="WP_090019028.1">
    <property type="nucleotide sequence ID" value="NZ_FNCE01000002.1"/>
</dbReference>
<dbReference type="InterPro" id="IPR029044">
    <property type="entry name" value="Nucleotide-diphossugar_trans"/>
</dbReference>
<keyword evidence="1" id="KW-1133">Transmembrane helix</keyword>
<dbReference type="Pfam" id="PF13641">
    <property type="entry name" value="Glyco_tranf_2_3"/>
    <property type="match status" value="1"/>
</dbReference>
<evidence type="ECO:0000256" key="1">
    <source>
        <dbReference type="SAM" id="Phobius"/>
    </source>
</evidence>
<evidence type="ECO:0000313" key="2">
    <source>
        <dbReference type="EMBL" id="SDF80912.1"/>
    </source>
</evidence>
<keyword evidence="1" id="KW-0812">Transmembrane</keyword>
<sequence length="404" mass="43174">MQLFGVALVAVAALAWAVLLLDRGGFWRLREWLPEPAERRTWPGVAVLIPARNEGATIAATVESVLGQAYAGELHAIVVDDQSDDGTAAQARLGAERAGAAGRLAVIGGTTPPPGWTGKLWALEQGWGALDETGWRPDYLWLTDADITHVHDTLARLVTKADADRRDLVSLMVRLSADGPWAKLAIPAFIFFFRKLYPFAWANDPKARTAAAAGGCVLLRRRVLAAAGGFDAIHDALIDDCALARAIKRAGSGRIWLGMADRSHSLRPYTALGEVWHMVARTAYAQLRNNPLLLAGTVTGMLTLYVAPPLAALTWPWHANPAAGALGLAAWLASAVAFAPTLRHDGRSPALAPLLPVAAAAYTLMTLDSARRYHLGRGGLWKGRAQAANTRASQGRETGPSDYS</sequence>
<dbReference type="SUPFAM" id="SSF53448">
    <property type="entry name" value="Nucleotide-diphospho-sugar transferases"/>
    <property type="match status" value="1"/>
</dbReference>
<dbReference type="STRING" id="1082479.SAMN05216241_102420"/>
<feature type="transmembrane region" description="Helical" evidence="1">
    <location>
        <begin position="322"/>
        <end position="342"/>
    </location>
</feature>
<evidence type="ECO:0000313" key="3">
    <source>
        <dbReference type="Proteomes" id="UP000199415"/>
    </source>
</evidence>
<dbReference type="PANTHER" id="PTHR43646">
    <property type="entry name" value="GLYCOSYLTRANSFERASE"/>
    <property type="match status" value="1"/>
</dbReference>
<name>A0A1G7P3L2_9PROT</name>
<dbReference type="InterPro" id="IPR017832">
    <property type="entry name" value="Glyco_trans_2_hopen-assoc_HpnB"/>
</dbReference>
<dbReference type="AlphaFoldDB" id="A0A1G7P3L2"/>
<proteinExistence type="predicted"/>
<dbReference type="Proteomes" id="UP000199415">
    <property type="component" value="Unassembled WGS sequence"/>
</dbReference>